<dbReference type="PROSITE" id="PS51686">
    <property type="entry name" value="SAM_MT_RSMB_NOP"/>
    <property type="match status" value="1"/>
</dbReference>
<feature type="binding site" evidence="6">
    <location>
        <position position="280"/>
    </location>
    <ligand>
        <name>S-adenosyl-L-methionine</name>
        <dbReference type="ChEBI" id="CHEBI:59789"/>
    </ligand>
</feature>
<dbReference type="Pfam" id="PF01029">
    <property type="entry name" value="NusB"/>
    <property type="match status" value="1"/>
</dbReference>
<evidence type="ECO:0000256" key="2">
    <source>
        <dbReference type="ARBA" id="ARBA00022603"/>
    </source>
</evidence>
<evidence type="ECO:0000256" key="4">
    <source>
        <dbReference type="ARBA" id="ARBA00022691"/>
    </source>
</evidence>
<dbReference type="Proteomes" id="UP000281343">
    <property type="component" value="Unassembled WGS sequence"/>
</dbReference>
<reference evidence="8 9" key="1">
    <citation type="submission" date="2018-10" db="EMBL/GenBank/DDBJ databases">
        <authorList>
            <person name="Jung H.S."/>
            <person name="Jeon C.O."/>
        </authorList>
    </citation>
    <scope>NUCLEOTIDE SEQUENCE [LARGE SCALE GENOMIC DNA]</scope>
    <source>
        <strain evidence="8 9">MA-7-27</strain>
    </source>
</reference>
<name>A0A3L9Y6A2_9RHOB</name>
<feature type="binding site" evidence="6">
    <location>
        <begin position="233"/>
        <end position="239"/>
    </location>
    <ligand>
        <name>S-adenosyl-L-methionine</name>
        <dbReference type="ChEBI" id="CHEBI:59789"/>
    </ligand>
</feature>
<evidence type="ECO:0000313" key="8">
    <source>
        <dbReference type="EMBL" id="RMA42617.1"/>
    </source>
</evidence>
<dbReference type="InterPro" id="IPR035926">
    <property type="entry name" value="NusB-like_sf"/>
</dbReference>
<feature type="domain" description="SAM-dependent MTase RsmB/NOP-type" evidence="7">
    <location>
        <begin position="129"/>
        <end position="416"/>
    </location>
</feature>
<evidence type="ECO:0000259" key="7">
    <source>
        <dbReference type="PROSITE" id="PS51686"/>
    </source>
</evidence>
<dbReference type="Gene3D" id="3.40.50.150">
    <property type="entry name" value="Vaccinia Virus protein VP39"/>
    <property type="match status" value="1"/>
</dbReference>
<dbReference type="GO" id="GO:0006355">
    <property type="term" value="P:regulation of DNA-templated transcription"/>
    <property type="evidence" value="ECO:0007669"/>
    <property type="project" value="InterPro"/>
</dbReference>
<sequence>MSLEGLDARRAALDALYEVLWEKRLLSHVNTGALPPADAARAKRLTAEVLRHLGRLDAVLRPYLARRPNMAVQNILRLGAYELLVDGSGAHGIVNSAVALAKRHPRTARASGLVNAVLRKVAEDGPAVWEKTPPHPLPVWLRKPIGKAFGHDVLLAIEAAHQAGAPIDLTPKTDGVTVPGTETLPTGSLRLKHGQVSALPGYAEGAWWVQDAAAALPARLLGDVASASVLDLCAAPGGKTLQLAARGAAVTALDISEDRMARLRENLARTGLNAQIVIADILDWSGGPFDAVLLDAPCSATGTIRRHPDLPFVKSAEEVETLTRLQMQMLDRAKDFLKPGGRLVYCTCSLLPNEGENQVKAALKRHNDLEIIPVDPVSLGGEPGWCSPEGGLRLRPDFWAGCGGMDGFYMALLQRR</sequence>
<dbReference type="GO" id="GO:0001510">
    <property type="term" value="P:RNA methylation"/>
    <property type="evidence" value="ECO:0007669"/>
    <property type="project" value="InterPro"/>
</dbReference>
<evidence type="ECO:0000313" key="9">
    <source>
        <dbReference type="Proteomes" id="UP000281343"/>
    </source>
</evidence>
<dbReference type="GO" id="GO:0008173">
    <property type="term" value="F:RNA methyltransferase activity"/>
    <property type="evidence" value="ECO:0007669"/>
    <property type="project" value="InterPro"/>
</dbReference>
<proteinExistence type="inferred from homology"/>
<accession>A0A3L9Y6A2</accession>
<organism evidence="8 9">
    <name type="scientific">Rhodophyticola porphyridii</name>
    <dbReference type="NCBI Taxonomy" id="1852017"/>
    <lineage>
        <taxon>Bacteria</taxon>
        <taxon>Pseudomonadati</taxon>
        <taxon>Pseudomonadota</taxon>
        <taxon>Alphaproteobacteria</taxon>
        <taxon>Rhodobacterales</taxon>
        <taxon>Roseobacteraceae</taxon>
        <taxon>Rhodophyticola</taxon>
    </lineage>
</organism>
<evidence type="ECO:0000256" key="5">
    <source>
        <dbReference type="ARBA" id="ARBA00022884"/>
    </source>
</evidence>
<dbReference type="PROSITE" id="PS01153">
    <property type="entry name" value="NOL1_NOP2_SUN"/>
    <property type="match status" value="1"/>
</dbReference>
<dbReference type="SUPFAM" id="SSF53335">
    <property type="entry name" value="S-adenosyl-L-methionine-dependent methyltransferases"/>
    <property type="match status" value="1"/>
</dbReference>
<dbReference type="RefSeq" id="WP_121897402.1">
    <property type="nucleotide sequence ID" value="NZ_RCNT01000003.1"/>
</dbReference>
<evidence type="ECO:0000256" key="3">
    <source>
        <dbReference type="ARBA" id="ARBA00022679"/>
    </source>
</evidence>
<dbReference type="EMBL" id="RCNT01000003">
    <property type="protein sequence ID" value="RMA42617.1"/>
    <property type="molecule type" value="Genomic_DNA"/>
</dbReference>
<keyword evidence="2 6" id="KW-0489">Methyltransferase</keyword>
<protein>
    <submittedName>
        <fullName evidence="8">Methyltransferase domain-containing protein</fullName>
    </submittedName>
</protein>
<keyword evidence="4 6" id="KW-0949">S-adenosyl-L-methionine</keyword>
<dbReference type="InterPro" id="IPR018314">
    <property type="entry name" value="RsmB/NOL1/NOP2-like_CS"/>
</dbReference>
<feature type="binding site" evidence="6">
    <location>
        <position position="254"/>
    </location>
    <ligand>
        <name>S-adenosyl-L-methionine</name>
        <dbReference type="ChEBI" id="CHEBI:59789"/>
    </ligand>
</feature>
<dbReference type="GO" id="GO:0003723">
    <property type="term" value="F:RNA binding"/>
    <property type="evidence" value="ECO:0007669"/>
    <property type="project" value="UniProtKB-UniRule"/>
</dbReference>
<evidence type="ECO:0000256" key="6">
    <source>
        <dbReference type="PROSITE-ProRule" id="PRU01023"/>
    </source>
</evidence>
<dbReference type="InterPro" id="IPR001678">
    <property type="entry name" value="MeTrfase_RsmB-F_NOP2_dom"/>
</dbReference>
<dbReference type="InterPro" id="IPR006027">
    <property type="entry name" value="NusB_RsmB_TIM44"/>
</dbReference>
<feature type="binding site" evidence="6">
    <location>
        <position position="295"/>
    </location>
    <ligand>
        <name>S-adenosyl-L-methionine</name>
        <dbReference type="ChEBI" id="CHEBI:59789"/>
    </ligand>
</feature>
<dbReference type="PRINTS" id="PR02008">
    <property type="entry name" value="RCMTFAMILY"/>
</dbReference>
<evidence type="ECO:0000256" key="1">
    <source>
        <dbReference type="ARBA" id="ARBA00007494"/>
    </source>
</evidence>
<dbReference type="InterPro" id="IPR049560">
    <property type="entry name" value="MeTrfase_RsmB-F_NOP2_cat"/>
</dbReference>
<feature type="active site" description="Nucleophile" evidence="6">
    <location>
        <position position="348"/>
    </location>
</feature>
<gene>
    <name evidence="8" type="ORF">D9R08_07395</name>
</gene>
<dbReference type="Gene3D" id="1.10.940.10">
    <property type="entry name" value="NusB-like"/>
    <property type="match status" value="1"/>
</dbReference>
<dbReference type="PANTHER" id="PTHR22807:SF61">
    <property type="entry name" value="NOL1_NOP2_SUN FAMILY PROTEIN _ ANTITERMINATION NUSB DOMAIN-CONTAINING PROTEIN"/>
    <property type="match status" value="1"/>
</dbReference>
<dbReference type="AlphaFoldDB" id="A0A3L9Y6A2"/>
<dbReference type="PANTHER" id="PTHR22807">
    <property type="entry name" value="NOP2 YEAST -RELATED NOL1/NOP2/FMU SUN DOMAIN-CONTAINING"/>
    <property type="match status" value="1"/>
</dbReference>
<dbReference type="InterPro" id="IPR023267">
    <property type="entry name" value="RCMT"/>
</dbReference>
<keyword evidence="5 6" id="KW-0694">RNA-binding</keyword>
<keyword evidence="9" id="KW-1185">Reference proteome</keyword>
<keyword evidence="3 6" id="KW-0808">Transferase</keyword>
<dbReference type="CDD" id="cd02440">
    <property type="entry name" value="AdoMet_MTases"/>
    <property type="match status" value="1"/>
</dbReference>
<comment type="caution">
    <text evidence="8">The sequence shown here is derived from an EMBL/GenBank/DDBJ whole genome shotgun (WGS) entry which is preliminary data.</text>
</comment>
<dbReference type="InterPro" id="IPR029063">
    <property type="entry name" value="SAM-dependent_MTases_sf"/>
</dbReference>
<comment type="similarity">
    <text evidence="1 6">Belongs to the class I-like SAM-binding methyltransferase superfamily. RsmB/NOP family.</text>
</comment>
<dbReference type="OrthoDB" id="9810297at2"/>
<dbReference type="Pfam" id="PF01189">
    <property type="entry name" value="Methyltr_RsmB-F"/>
    <property type="match status" value="1"/>
</dbReference>
<dbReference type="SUPFAM" id="SSF48013">
    <property type="entry name" value="NusB-like"/>
    <property type="match status" value="1"/>
</dbReference>